<feature type="transmembrane region" description="Helical" evidence="1">
    <location>
        <begin position="48"/>
        <end position="67"/>
    </location>
</feature>
<dbReference type="EMBL" id="JAZHBM010000001">
    <property type="protein sequence ID" value="MEF3081094.1"/>
    <property type="molecule type" value="Genomic_DNA"/>
</dbReference>
<proteinExistence type="predicted"/>
<keyword evidence="1" id="KW-1133">Transmembrane helix</keyword>
<organism evidence="2 3">
    <name type="scientific">Luteimonas flava</name>
    <dbReference type="NCBI Taxonomy" id="3115822"/>
    <lineage>
        <taxon>Bacteria</taxon>
        <taxon>Pseudomonadati</taxon>
        <taxon>Pseudomonadota</taxon>
        <taxon>Gammaproteobacteria</taxon>
        <taxon>Lysobacterales</taxon>
        <taxon>Lysobacteraceae</taxon>
        <taxon>Luteimonas</taxon>
    </lineage>
</organism>
<dbReference type="RefSeq" id="WP_332076845.1">
    <property type="nucleotide sequence ID" value="NZ_JAZHBM010000001.1"/>
</dbReference>
<feature type="transmembrane region" description="Helical" evidence="1">
    <location>
        <begin position="21"/>
        <end position="42"/>
    </location>
</feature>
<keyword evidence="1" id="KW-0812">Transmembrane</keyword>
<accession>A0ABU7WAV0</accession>
<reference evidence="2 3" key="1">
    <citation type="submission" date="2024-01" db="EMBL/GenBank/DDBJ databases">
        <title>Novel species of the genus Luteimonas isolated from rivers.</title>
        <authorList>
            <person name="Lu H."/>
        </authorList>
    </citation>
    <scope>NUCLEOTIDE SEQUENCE [LARGE SCALE GENOMIC DNA]</scope>
    <source>
        <strain evidence="2 3">SMYT11W</strain>
    </source>
</reference>
<keyword evidence="3" id="KW-1185">Reference proteome</keyword>
<keyword evidence="1" id="KW-0472">Membrane</keyword>
<sequence>MTKDQFVRRLSEFNKRDRRFNTIYLTLFFGLLIAAIPLLGRVPEQRQGVAGISYLAVLVANAVIFTLRGRGQAKRAGLVCHSCKGGLLGMLGNIAVATGNCPHCGQQAFRQ</sequence>
<evidence type="ECO:0000313" key="3">
    <source>
        <dbReference type="Proteomes" id="UP001358324"/>
    </source>
</evidence>
<dbReference type="Proteomes" id="UP001358324">
    <property type="component" value="Unassembled WGS sequence"/>
</dbReference>
<gene>
    <name evidence="2" type="ORF">V3391_02540</name>
</gene>
<evidence type="ECO:0000256" key="1">
    <source>
        <dbReference type="SAM" id="Phobius"/>
    </source>
</evidence>
<evidence type="ECO:0000313" key="2">
    <source>
        <dbReference type="EMBL" id="MEF3081094.1"/>
    </source>
</evidence>
<comment type="caution">
    <text evidence="2">The sequence shown here is derived from an EMBL/GenBank/DDBJ whole genome shotgun (WGS) entry which is preliminary data.</text>
</comment>
<protein>
    <submittedName>
        <fullName evidence="2">Uncharacterized protein</fullName>
    </submittedName>
</protein>
<name>A0ABU7WAV0_9GAMM</name>